<accession>A0A653DET8</accession>
<evidence type="ECO:0000313" key="1">
    <source>
        <dbReference type="EMBL" id="VEN57867.1"/>
    </source>
</evidence>
<protein>
    <submittedName>
        <fullName evidence="1">Uncharacterized protein</fullName>
    </submittedName>
</protein>
<name>A0A653DET8_CALMS</name>
<sequence length="122" mass="14177">MKSKYPDLYKSFKVSVPADMVENFKDPEIWPKHIAINRKHSLEPLDTIQKRIVRPTETPNPTKALLSLKHLIRMAGMSLFYRFYHGRCSSELSEIIIPKAVRTRNSREALRADPYQVEVPTP</sequence>
<dbReference type="AlphaFoldDB" id="A0A653DET8"/>
<proteinExistence type="predicted"/>
<dbReference type="Proteomes" id="UP000410492">
    <property type="component" value="Unassembled WGS sequence"/>
</dbReference>
<dbReference type="OrthoDB" id="10048778at2759"/>
<organism evidence="1 2">
    <name type="scientific">Callosobruchus maculatus</name>
    <name type="common">Southern cowpea weevil</name>
    <name type="synonym">Pulse bruchid</name>
    <dbReference type="NCBI Taxonomy" id="64391"/>
    <lineage>
        <taxon>Eukaryota</taxon>
        <taxon>Metazoa</taxon>
        <taxon>Ecdysozoa</taxon>
        <taxon>Arthropoda</taxon>
        <taxon>Hexapoda</taxon>
        <taxon>Insecta</taxon>
        <taxon>Pterygota</taxon>
        <taxon>Neoptera</taxon>
        <taxon>Endopterygota</taxon>
        <taxon>Coleoptera</taxon>
        <taxon>Polyphaga</taxon>
        <taxon>Cucujiformia</taxon>
        <taxon>Chrysomeloidea</taxon>
        <taxon>Chrysomelidae</taxon>
        <taxon>Bruchinae</taxon>
        <taxon>Bruchini</taxon>
        <taxon>Callosobruchus</taxon>
    </lineage>
</organism>
<keyword evidence="2" id="KW-1185">Reference proteome</keyword>
<evidence type="ECO:0000313" key="2">
    <source>
        <dbReference type="Proteomes" id="UP000410492"/>
    </source>
</evidence>
<dbReference type="EMBL" id="CAACVG010011341">
    <property type="protein sequence ID" value="VEN57867.1"/>
    <property type="molecule type" value="Genomic_DNA"/>
</dbReference>
<reference evidence="1 2" key="1">
    <citation type="submission" date="2019-01" db="EMBL/GenBank/DDBJ databases">
        <authorList>
            <person name="Sayadi A."/>
        </authorList>
    </citation>
    <scope>NUCLEOTIDE SEQUENCE [LARGE SCALE GENOMIC DNA]</scope>
</reference>
<gene>
    <name evidence="1" type="ORF">CALMAC_LOCUS16385</name>
</gene>